<dbReference type="EMBL" id="QLMJ01000019">
    <property type="protein sequence ID" value="RAK28703.1"/>
    <property type="molecule type" value="Genomic_DNA"/>
</dbReference>
<proteinExistence type="predicted"/>
<sequence>MVEGKDTWELLRLSTALGASLVFVAAAVAVFVAGPATPPATDNAEALTYVVIDHHAAPDQAWDCPYLPTKSGAPDL</sequence>
<dbReference type="AlphaFoldDB" id="A0A327Z216"/>
<name>A0A327Z216_9ACTN</name>
<dbReference type="Proteomes" id="UP000249341">
    <property type="component" value="Unassembled WGS sequence"/>
</dbReference>
<reference evidence="2 3" key="1">
    <citation type="submission" date="2018-06" db="EMBL/GenBank/DDBJ databases">
        <title>Genomic Encyclopedia of Type Strains, Phase III (KMG-III): the genomes of soil and plant-associated and newly described type strains.</title>
        <authorList>
            <person name="Whitman W."/>
        </authorList>
    </citation>
    <scope>NUCLEOTIDE SEQUENCE [LARGE SCALE GENOMIC DNA]</scope>
    <source>
        <strain evidence="2 3">CGMCC 4.7090</strain>
    </source>
</reference>
<dbReference type="RefSeq" id="WP_111653166.1">
    <property type="nucleotide sequence ID" value="NZ_JACHWI010000006.1"/>
</dbReference>
<keyword evidence="1" id="KW-0472">Membrane</keyword>
<comment type="caution">
    <text evidence="2">The sequence shown here is derived from an EMBL/GenBank/DDBJ whole genome shotgun (WGS) entry which is preliminary data.</text>
</comment>
<feature type="transmembrane region" description="Helical" evidence="1">
    <location>
        <begin position="12"/>
        <end position="33"/>
    </location>
</feature>
<protein>
    <submittedName>
        <fullName evidence="2">Uncharacterized protein</fullName>
    </submittedName>
</protein>
<keyword evidence="3" id="KW-1185">Reference proteome</keyword>
<gene>
    <name evidence="2" type="ORF">B0I29_11940</name>
</gene>
<evidence type="ECO:0000256" key="1">
    <source>
        <dbReference type="SAM" id="Phobius"/>
    </source>
</evidence>
<accession>A0A327Z216</accession>
<keyword evidence="1" id="KW-1133">Transmembrane helix</keyword>
<organism evidence="2 3">
    <name type="scientific">Actinoplanes lutulentus</name>
    <dbReference type="NCBI Taxonomy" id="1287878"/>
    <lineage>
        <taxon>Bacteria</taxon>
        <taxon>Bacillati</taxon>
        <taxon>Actinomycetota</taxon>
        <taxon>Actinomycetes</taxon>
        <taxon>Micromonosporales</taxon>
        <taxon>Micromonosporaceae</taxon>
        <taxon>Actinoplanes</taxon>
    </lineage>
</organism>
<evidence type="ECO:0000313" key="3">
    <source>
        <dbReference type="Proteomes" id="UP000249341"/>
    </source>
</evidence>
<evidence type="ECO:0000313" key="2">
    <source>
        <dbReference type="EMBL" id="RAK28703.1"/>
    </source>
</evidence>
<keyword evidence="1" id="KW-0812">Transmembrane</keyword>